<sequence>MVSKLLVVVDLSCAIVDGDNTSMFCNILYTSMLYQVNLNFRIRPAELENFGATEPITTNTYLLQSHDQRIGTWITSGFSTKDVGALTITFSMQPRYTTVTPA</sequence>
<evidence type="ECO:0000313" key="2">
    <source>
        <dbReference type="EMBL" id="RQM14316.1"/>
    </source>
</evidence>
<organism evidence="2 3">
    <name type="scientific">Peronospora effusa</name>
    <dbReference type="NCBI Taxonomy" id="542832"/>
    <lineage>
        <taxon>Eukaryota</taxon>
        <taxon>Sar</taxon>
        <taxon>Stramenopiles</taxon>
        <taxon>Oomycota</taxon>
        <taxon>Peronosporomycetes</taxon>
        <taxon>Peronosporales</taxon>
        <taxon>Peronosporaceae</taxon>
        <taxon>Peronospora</taxon>
    </lineage>
</organism>
<comment type="caution">
    <text evidence="2">The sequence shown here is derived from an EMBL/GenBank/DDBJ whole genome shotgun (WGS) entry which is preliminary data.</text>
</comment>
<proteinExistence type="predicted"/>
<dbReference type="EMBL" id="QKXF01000209">
    <property type="protein sequence ID" value="RQM14316.1"/>
    <property type="molecule type" value="Genomic_DNA"/>
</dbReference>
<feature type="chain" id="PRO_5019323106" evidence="1">
    <location>
        <begin position="19"/>
        <end position="102"/>
    </location>
</feature>
<evidence type="ECO:0000313" key="3">
    <source>
        <dbReference type="Proteomes" id="UP000286097"/>
    </source>
</evidence>
<accession>A0A425CBE9</accession>
<dbReference type="VEuPathDB" id="FungiDB:DD237_003688"/>
<feature type="signal peptide" evidence="1">
    <location>
        <begin position="1"/>
        <end position="18"/>
    </location>
</feature>
<name>A0A425CBE9_9STRA</name>
<evidence type="ECO:0000256" key="1">
    <source>
        <dbReference type="SAM" id="SignalP"/>
    </source>
</evidence>
<keyword evidence="1" id="KW-0732">Signal</keyword>
<dbReference type="Proteomes" id="UP000286097">
    <property type="component" value="Unassembled WGS sequence"/>
</dbReference>
<dbReference type="AlphaFoldDB" id="A0A425CBE9"/>
<reference evidence="2 3" key="1">
    <citation type="submission" date="2018-06" db="EMBL/GenBank/DDBJ databases">
        <title>Comparative genomics of downy mildews reveals potential adaptations to biotrophy.</title>
        <authorList>
            <person name="Fletcher K."/>
            <person name="Klosterman S.J."/>
            <person name="Derevnina L."/>
            <person name="Martin F."/>
            <person name="Koike S."/>
            <person name="Reyes Chin-Wo S."/>
            <person name="Mou B."/>
            <person name="Michelmore R."/>
        </authorList>
    </citation>
    <scope>NUCLEOTIDE SEQUENCE [LARGE SCALE GENOMIC DNA]</scope>
    <source>
        <strain evidence="2 3">R13</strain>
    </source>
</reference>
<protein>
    <submittedName>
        <fullName evidence="2">Uncharacterized protein</fullName>
    </submittedName>
</protein>
<gene>
    <name evidence="2" type="ORF">DD237_003688</name>
</gene>